<dbReference type="RefSeq" id="WP_106522158.1">
    <property type="nucleotide sequence ID" value="NZ_PYGD01000002.1"/>
</dbReference>
<organism evidence="5 6">
    <name type="scientific">Taibaiella chishuiensis</name>
    <dbReference type="NCBI Taxonomy" id="1434707"/>
    <lineage>
        <taxon>Bacteria</taxon>
        <taxon>Pseudomonadati</taxon>
        <taxon>Bacteroidota</taxon>
        <taxon>Chitinophagia</taxon>
        <taxon>Chitinophagales</taxon>
        <taxon>Chitinophagaceae</taxon>
        <taxon>Taibaiella</taxon>
    </lineage>
</organism>
<dbReference type="InterPro" id="IPR040840">
    <property type="entry name" value="TcA_TcB_BD"/>
</dbReference>
<dbReference type="Proteomes" id="UP000240572">
    <property type="component" value="Unassembled WGS sequence"/>
</dbReference>
<dbReference type="InterPro" id="IPR046839">
    <property type="entry name" value="ABC_toxin_N"/>
</dbReference>
<evidence type="ECO:0000259" key="4">
    <source>
        <dbReference type="Pfam" id="PF20220"/>
    </source>
</evidence>
<evidence type="ECO:0000313" key="6">
    <source>
        <dbReference type="Proteomes" id="UP000240572"/>
    </source>
</evidence>
<sequence length="3128" mass="349593">MASQMIKISGAITVPHLGTAGFQLPFGVTVELTALAGATAGAWIGSSAVDTTLHTFDMMVAYPLKANEQINYAVYKGSVLIQQGQATTANAQVNIPLTEASYNKLAVPEQESYITLSGKVTLGSAFIPAVPKSTGITASVSKVQYPAPESIGSTDIDKQGNYKIKIPLSKLTGGIATTDCCDQAPLPKVFLTLNLDRTTSQSTDLFEITESCMTFDLHVELADQFSKFLSEYNYIANRITTATQLTEDQFYTVTTDVINSGLGSIVATTGLREAQVTNVINAAVISKETGTNGITVAEAYVFVRAMGNDRQAIYNLGSNDITRIMSEAAAAYIIASPGETERIYAIFRNMLTRLENAAVTDDGVRMYDLVKGLLADPGANDTHVQYFLEQNKIKDEQNIPAFWQRIQTACGEPNMKKLQAAMPMLAITGLQPEITKRLQAAYPEPEQQDYVLKSRSDWATFVKDTGTANGGKLCVPAAIKGEVNESSPEVQKEAVRVAYADQLYEAATGLFATKAFGNRLQKDIDYTEGKESPDKGQLRSKFTNPRQLVNYLNANKNFDFRLDSIWDASLGSMDDASREVLINDIVPVQNLMRLTGNMPDAVAEMLKQNIKGAVDIAAMDQGVFETNFKALFKDLTVATQVYTKAAHTAVRVTQIKTQVNASNYLPVFVLEAQWADWIKNNKQTSPPTPGSVPNLETLFGSMDLCSCSDCMSMYSPAAYFTDLLNFMKNKLGSTLAFDELTKRRPDLLAIDISCKNANTPMPYVDLVIELLETMVLKSVNASTPDSFQTSGTAAELAAYPEHTHKTGLPGAKVYEPFNGHLVVYSDSYAGKPMLKTAFYPNTLPYNLPVEESRTYAKHLGYSRQQLMQYFKPTDYLVEPAPNTPYGIGINKYNAMSELLGITRLEADIITQHVTVAASYKFYGYETTLGENNVQWYDELMTGPLSRKGLRFLLERSNISYKEMLQLLNTRFLNRLAGSDQVLFKVVSTDPAALDTCQLDKLKLERQVSTGAGTSPLELFEKWHRFIRLWRATGWSIRQVDTVLQSFGGVLNENALVYIGKTQRLVTELHIAPEKICAFWNNLDTFNYTNYDSDNQAILPSVYDNLFKNKAISNPPDANFTNPDAISNTYANNAGTLVAATGLPESDLLLLYPYFGVIPGTAIGTSAVISRIYAISLVSVSIGVPVKDILRACTLFQLQSNIAGSKFAQADLLESILAKVATLQTLPFGLDEIEYLVRNQDDKKQFNPADKAIQDFYENLRGRLKASVNNATEPYNAALKDLLSKAVTQRFSDQFGFNNDIAKLLLTDVLKINSMALLDVLTSADFIGSANGITDGLATPGGLAYAQLYMRYRTCFKISMLIAAMKLSKEEVTEFQKNQLRLDITDLAQLPGGPGLSPANSVFLQQLVNLTNWIKVRDRLNLSVEELTGLLYEASGQGSLSGWQDKLVNYTSWNLTDLQHLTGITMPPIASVLKVQYSNVTAQNDFRYAQLILQVADIIAAAARIGLSTQAIYSTLLTNVNTGLSGNIRKAAKAKHDDEAWAKIAKPLQDTLREGQRAALVDYALYTKDVNNSRWKDQNDLYAYLLIDVEMKPCMKTSRIKQAISSIQLFMDRVVMKLENFGNTPIYLPADKVAQWKSWRKWYRIWEANRKIFLYPENWIEPELRDDKTPFFKELETQLLQDEVTDKTAENAMLSYLERVSEVGRLEPVNAYHEVDAANGIDIRHVFARTHAEPHRYYYRKLENNEWTPWEKVNVDIKSDQVTPVIWNKKLYLFWTTFTKKKTEPLQRKSSPYPYWANLIAAKNQAAGNPMNIASGDRETAWEIKLNWSQYKDGKWLATEVAKDTMVIFPERIRVTIKKMNTINAITPDLFRKWVKNGDTSLPEIFRDRIFLYVTNDSPLYPKVDMMCVSLVFPPGLDEAGVGLYAFIFPDGGQPYVLRNNNRGHQVLAPRGTRFDRMKFAQIENFDEIGKLWIDADTVATERDKHFLYEADYLVGEWDPNITYALSSRNTASSVLFNKVDNAQVGRYRISSIADSAFGPNPVKKHFFYEDNKHTFYVQRVLSQPASAPVIRGLTQAVYTDMNKALELSKLIYSSNTQTPTSPSTGLQPVASTVQYRFQTFYHAQITNFVRALNRGGIPGLLQLRNQSQANDMDFPGTYLPTNMVSSNYPGNNVQFGFSDPLAIYNWEIFFHSPMMIAQRLADNQQFEEAQKWYHYIFDPTSSKDMNGADIQEKKRFWKFYPFYNEAQQTNVQTLTQLLAAINANSPEAVAQVKKWEQNPFKPHVIARMRILAYMKNVVMKYIDNLIAWGDQLFRRDTIESINEATQLYILAANILGKRPEEIPARAQTSPKSFTELGPLDALSNAMVNIESYFSPNAGPLSTGGVPGKEGDHGIEVKMFYFCLPNNDKLLNYWNTVADRLFKIRNCMNINGSVRELPLYEPPIDPALLVRAAAMGISMDTIVNNQTAPVLPYRFSYVLQKAGEFCGEVRALGGALLSAIEKKDAEQLALLRSGHELRLLEKVRGVKEAQVREAEANLEASRRSKENVQIRQRYYSTRAFMNAGEQQHLESIQTGLTLQVIQGVLEGTAGALSAIPTGHFQGPSSGASFGGLQLANVMRAASAAVGIAVMVNNARGSMALTRGGYERRRDDWAFQAESATKEIEQADQQILAAEIRLDIANKDLNNHVLQMEQSTEVDNYMRSKFSNQELYTWMVNQVAATYFQAYQLAYDLARNAEKCYDLELPSVTKPGNGFIQFGYWDSLRKGLMSGEKMQLDLRKMEVSYMQENKRELELTKNISLALSDPKALLDLRSKGVCSIFLPEVLFDLDYPGHFNRRIKSVSISIPCIAGPYTTIPATLTLKNSYIRKKSGTEPVLDTTGSSLQSIATSTAQNDSGLFELNFRDERYLPFEGKGAISEWQLSLLADVSITEYQQPRMFSFDTISDVILHLRYTAQEGQVALKKQRLEKINTLLGAPDTNLSLPSSLILPRYFSLKHEFSNEWYDGFSRLVKINNNTGAAIGHKLDLKVFRAQFPEYTAGKKIVIEKAYLYVKKKATITGIKVEYTNGVMATTADDGNYIKATIDSPGITLNAGVETATSFPVILYNGTVELKESDVDDVFLLLQYKLQS</sequence>
<evidence type="ECO:0000256" key="1">
    <source>
        <dbReference type="SAM" id="Coils"/>
    </source>
</evidence>
<keyword evidence="6" id="KW-1185">Reference proteome</keyword>
<dbReference type="EMBL" id="PYGD01000002">
    <property type="protein sequence ID" value="PSK93135.1"/>
    <property type="molecule type" value="Genomic_DNA"/>
</dbReference>
<evidence type="ECO:0000259" key="2">
    <source>
        <dbReference type="Pfam" id="PF18276"/>
    </source>
</evidence>
<dbReference type="Pfam" id="PF18276">
    <property type="entry name" value="TcA_TcB_BD"/>
    <property type="match status" value="1"/>
</dbReference>
<proteinExistence type="predicted"/>
<evidence type="ECO:0000313" key="5">
    <source>
        <dbReference type="EMBL" id="PSK93135.1"/>
    </source>
</evidence>
<feature type="domain" description="ABC toxin N-terminal" evidence="4">
    <location>
        <begin position="1549"/>
        <end position="1675"/>
    </location>
</feature>
<dbReference type="Pfam" id="PF18413">
    <property type="entry name" value="Neuraminidase"/>
    <property type="match status" value="1"/>
</dbReference>
<name>A0A2P8D7C1_9BACT</name>
<feature type="coiled-coil region" evidence="1">
    <location>
        <begin position="2655"/>
        <end position="2682"/>
    </location>
</feature>
<feature type="domain" description="Neuraminidase-like" evidence="3">
    <location>
        <begin position="1705"/>
        <end position="1844"/>
    </location>
</feature>
<feature type="domain" description="Tc toxin complex TcA C-terminal TcB-binding" evidence="2">
    <location>
        <begin position="2667"/>
        <end position="2953"/>
    </location>
</feature>
<evidence type="ECO:0000259" key="3">
    <source>
        <dbReference type="Pfam" id="PF18413"/>
    </source>
</evidence>
<dbReference type="OrthoDB" id="9781691at2"/>
<keyword evidence="1" id="KW-0175">Coiled coil</keyword>
<reference evidence="5 6" key="1">
    <citation type="submission" date="2018-03" db="EMBL/GenBank/DDBJ databases">
        <title>Genomic Encyclopedia of Type Strains, Phase III (KMG-III): the genomes of soil and plant-associated and newly described type strains.</title>
        <authorList>
            <person name="Whitman W."/>
        </authorList>
    </citation>
    <scope>NUCLEOTIDE SEQUENCE [LARGE SCALE GENOMIC DNA]</scope>
    <source>
        <strain evidence="5 6">CGMCC 1.12700</strain>
    </source>
</reference>
<dbReference type="Pfam" id="PF20220">
    <property type="entry name" value="ABC_toxin_N"/>
    <property type="match status" value="1"/>
</dbReference>
<accession>A0A2P8D7C1</accession>
<protein>
    <submittedName>
        <fullName evidence="5">Virulence plasmid A protein</fullName>
    </submittedName>
</protein>
<comment type="caution">
    <text evidence="5">The sequence shown here is derived from an EMBL/GenBank/DDBJ whole genome shotgun (WGS) entry which is preliminary data.</text>
</comment>
<dbReference type="InterPro" id="IPR041079">
    <property type="entry name" value="Neuraminidase-like"/>
</dbReference>
<gene>
    <name evidence="5" type="ORF">B0I18_102104</name>
</gene>